<evidence type="ECO:0008006" key="4">
    <source>
        <dbReference type="Google" id="ProtNLM"/>
    </source>
</evidence>
<reference evidence="2 3" key="1">
    <citation type="journal article" date="2014" name="Genome Announc.">
        <title>Genome sequence of the basidiomycetous fungus Pseudozyma aphidis DSM70725, an efficient producer of biosurfactant mannosylerythritol lipids.</title>
        <authorList>
            <person name="Lorenz S."/>
            <person name="Guenther M."/>
            <person name="Grumaz C."/>
            <person name="Rupp S."/>
            <person name="Zibek S."/>
            <person name="Sohn K."/>
        </authorList>
    </citation>
    <scope>NUCLEOTIDE SEQUENCE [LARGE SCALE GENOMIC DNA]</scope>
    <source>
        <strain evidence="3">ATCC 32657 / CBS 517.83 / DSM 70725 / JCM 10318 / NBRC 10182 / NRRL Y-7954 / St-0401</strain>
    </source>
</reference>
<feature type="compositionally biased region" description="Basic and acidic residues" evidence="1">
    <location>
        <begin position="299"/>
        <end position="318"/>
    </location>
</feature>
<dbReference type="Proteomes" id="UP000019462">
    <property type="component" value="Unassembled WGS sequence"/>
</dbReference>
<dbReference type="AlphaFoldDB" id="W3VSB3"/>
<dbReference type="GO" id="GO:0006355">
    <property type="term" value="P:regulation of DNA-templated transcription"/>
    <property type="evidence" value="ECO:0007669"/>
    <property type="project" value="InterPro"/>
</dbReference>
<evidence type="ECO:0000256" key="1">
    <source>
        <dbReference type="SAM" id="MobiDB-lite"/>
    </source>
</evidence>
<proteinExistence type="predicted"/>
<dbReference type="EMBL" id="AWNI01000008">
    <property type="protein sequence ID" value="ETS63686.1"/>
    <property type="molecule type" value="Genomic_DNA"/>
</dbReference>
<evidence type="ECO:0000313" key="2">
    <source>
        <dbReference type="EMBL" id="ETS63686.1"/>
    </source>
</evidence>
<dbReference type="PANTHER" id="PTHR13464">
    <property type="entry name" value="TRANSCRIPTIONAL REGULATOR PROTEIN HCNGP"/>
    <property type="match status" value="1"/>
</dbReference>
<dbReference type="OrthoDB" id="1714508at2759"/>
<sequence length="355" mass="38690">MCGSSPSARHPSREGILQIKTLICLADCNQPSYTGTFGRSGVQVSKKGADEPLTMAEGPGKAVNGSSAAVIGQEAPATKDDKAAEYLDTFARYSDLPPSSAPLGCFRGTQERIIDCFAPHMLAEVSDPETLQALPYLLPPPQHPSDSSAASLSSSRALWGQSLESRTFLPPSPDDEVIPVDPDIAAKLERFLELKRQGMHFNKSLMETHAFKNPHLYSGLVSMLSIDEAASNLPFLDTARSEPGWRRLFPFSEEMLIEGDPIAASNTQSQEAFAAREAKINAKGKRTIDFVSSSTSASDESRKTAQADKQARLDESAHGRSKRGRSSSSHHSTSDRHRRSREYAEARPKDHSKRH</sequence>
<feature type="region of interest" description="Disordered" evidence="1">
    <location>
        <begin position="291"/>
        <end position="355"/>
    </location>
</feature>
<evidence type="ECO:0000313" key="3">
    <source>
        <dbReference type="Proteomes" id="UP000019462"/>
    </source>
</evidence>
<dbReference type="HOGENOM" id="CLU_781028_0_0_1"/>
<organism evidence="2 3">
    <name type="scientific">Moesziomyces aphidis</name>
    <name type="common">Pseudozyma aphidis</name>
    <dbReference type="NCBI Taxonomy" id="84754"/>
    <lineage>
        <taxon>Eukaryota</taxon>
        <taxon>Fungi</taxon>
        <taxon>Dikarya</taxon>
        <taxon>Basidiomycota</taxon>
        <taxon>Ustilaginomycotina</taxon>
        <taxon>Ustilaginomycetes</taxon>
        <taxon>Ustilaginales</taxon>
        <taxon>Ustilaginaceae</taxon>
        <taxon>Moesziomyces</taxon>
    </lineage>
</organism>
<gene>
    <name evidence="2" type="ORF">PaG_01992</name>
</gene>
<accession>W3VSB3</accession>
<keyword evidence="3" id="KW-1185">Reference proteome</keyword>
<dbReference type="PANTHER" id="PTHR13464:SF0">
    <property type="entry name" value="SAP30-BINDING PROTEIN"/>
    <property type="match status" value="1"/>
</dbReference>
<protein>
    <recommendedName>
        <fullName evidence="4">HCNGP-domain-containing protein</fullName>
    </recommendedName>
</protein>
<name>W3VSB3_MOEAP</name>
<dbReference type="Pfam" id="PF07818">
    <property type="entry name" value="HCNGP"/>
    <property type="match status" value="1"/>
</dbReference>
<dbReference type="InterPro" id="IPR012479">
    <property type="entry name" value="SAP30BP"/>
</dbReference>
<comment type="caution">
    <text evidence="2">The sequence shown here is derived from an EMBL/GenBank/DDBJ whole genome shotgun (WGS) entry which is preliminary data.</text>
</comment>
<dbReference type="GO" id="GO:0005634">
    <property type="term" value="C:nucleus"/>
    <property type="evidence" value="ECO:0007669"/>
    <property type="project" value="TreeGrafter"/>
</dbReference>